<dbReference type="Pfam" id="PF02092">
    <property type="entry name" value="tRNA_synt_2f"/>
    <property type="match status" value="1"/>
</dbReference>
<evidence type="ECO:0000256" key="6">
    <source>
        <dbReference type="ARBA" id="ARBA00022741"/>
    </source>
</evidence>
<evidence type="ECO:0000256" key="3">
    <source>
        <dbReference type="ARBA" id="ARBA00011209"/>
    </source>
</evidence>
<name>A0A451D7K4_9GAMM</name>
<dbReference type="GO" id="GO:0004814">
    <property type="term" value="F:arginine-tRNA ligase activity"/>
    <property type="evidence" value="ECO:0007669"/>
    <property type="project" value="InterPro"/>
</dbReference>
<comment type="similarity">
    <text evidence="2 11">Belongs to the class-II aminoacyl-tRNA synthetase family.</text>
</comment>
<evidence type="ECO:0000256" key="5">
    <source>
        <dbReference type="ARBA" id="ARBA00022598"/>
    </source>
</evidence>
<keyword evidence="6 11" id="KW-0547">Nucleotide-binding</keyword>
<dbReference type="Proteomes" id="UP000294441">
    <property type="component" value="Chromosome 1"/>
</dbReference>
<keyword evidence="4 11" id="KW-0963">Cytoplasm</keyword>
<dbReference type="GO" id="GO:0006426">
    <property type="term" value="P:glycyl-tRNA aminoacylation"/>
    <property type="evidence" value="ECO:0007669"/>
    <property type="project" value="UniProtKB-UniRule"/>
</dbReference>
<gene>
    <name evidence="11 13" type="primary">glyS</name>
    <name evidence="13" type="ORF">ERCICURV3402_143</name>
</gene>
<dbReference type="SUPFAM" id="SSF109604">
    <property type="entry name" value="HD-domain/PDEase-like"/>
    <property type="match status" value="1"/>
</dbReference>
<dbReference type="GO" id="GO:0004820">
    <property type="term" value="F:glycine-tRNA ligase activity"/>
    <property type="evidence" value="ECO:0007669"/>
    <property type="project" value="UniProtKB-UniRule"/>
</dbReference>
<organism evidence="13 14">
    <name type="scientific">Candidatus Erwinia haradaeae</name>
    <dbReference type="NCBI Taxonomy" id="1922217"/>
    <lineage>
        <taxon>Bacteria</taxon>
        <taxon>Pseudomonadati</taxon>
        <taxon>Pseudomonadota</taxon>
        <taxon>Gammaproteobacteria</taxon>
        <taxon>Enterobacterales</taxon>
        <taxon>Erwiniaceae</taxon>
        <taxon>Erwinia</taxon>
    </lineage>
</organism>
<evidence type="ECO:0000256" key="1">
    <source>
        <dbReference type="ARBA" id="ARBA00004496"/>
    </source>
</evidence>
<dbReference type="NCBIfam" id="TIGR00211">
    <property type="entry name" value="glyS"/>
    <property type="match status" value="1"/>
</dbReference>
<comment type="catalytic activity">
    <reaction evidence="10 11">
        <text>tRNA(Gly) + glycine + ATP = glycyl-tRNA(Gly) + AMP + diphosphate</text>
        <dbReference type="Rhea" id="RHEA:16013"/>
        <dbReference type="Rhea" id="RHEA-COMP:9664"/>
        <dbReference type="Rhea" id="RHEA-COMP:9683"/>
        <dbReference type="ChEBI" id="CHEBI:30616"/>
        <dbReference type="ChEBI" id="CHEBI:33019"/>
        <dbReference type="ChEBI" id="CHEBI:57305"/>
        <dbReference type="ChEBI" id="CHEBI:78442"/>
        <dbReference type="ChEBI" id="CHEBI:78522"/>
        <dbReference type="ChEBI" id="CHEBI:456215"/>
        <dbReference type="EC" id="6.1.1.14"/>
    </reaction>
</comment>
<dbReference type="Pfam" id="PF05746">
    <property type="entry name" value="DALR_1"/>
    <property type="match status" value="1"/>
</dbReference>
<comment type="subcellular location">
    <subcellularLocation>
        <location evidence="1 11">Cytoplasm</location>
    </subcellularLocation>
</comment>
<keyword evidence="5 11" id="KW-0436">Ligase</keyword>
<dbReference type="GO" id="GO:0005524">
    <property type="term" value="F:ATP binding"/>
    <property type="evidence" value="ECO:0007669"/>
    <property type="project" value="UniProtKB-UniRule"/>
</dbReference>
<dbReference type="AlphaFoldDB" id="A0A451D7K4"/>
<evidence type="ECO:0000313" key="13">
    <source>
        <dbReference type="EMBL" id="VFP81812.1"/>
    </source>
</evidence>
<dbReference type="GeneID" id="66304421"/>
<evidence type="ECO:0000256" key="4">
    <source>
        <dbReference type="ARBA" id="ARBA00022490"/>
    </source>
</evidence>
<dbReference type="RefSeq" id="WP_157992464.1">
    <property type="nucleotide sequence ID" value="NZ_LR217713.1"/>
</dbReference>
<dbReference type="EC" id="6.1.1.14" evidence="11"/>
<dbReference type="PANTHER" id="PTHR30075:SF2">
    <property type="entry name" value="GLYCINE--TRNA LIGASE, CHLOROPLASTIC_MITOCHONDRIAL 2"/>
    <property type="match status" value="1"/>
</dbReference>
<keyword evidence="7 11" id="KW-0067">ATP-binding</keyword>
<evidence type="ECO:0000256" key="10">
    <source>
        <dbReference type="ARBA" id="ARBA00047937"/>
    </source>
</evidence>
<accession>A0A451D7K4</accession>
<evidence type="ECO:0000256" key="8">
    <source>
        <dbReference type="ARBA" id="ARBA00022917"/>
    </source>
</evidence>
<dbReference type="InterPro" id="IPR008909">
    <property type="entry name" value="DALR_anticod-bd"/>
</dbReference>
<evidence type="ECO:0000256" key="11">
    <source>
        <dbReference type="HAMAP-Rule" id="MF_00255"/>
    </source>
</evidence>
<evidence type="ECO:0000256" key="9">
    <source>
        <dbReference type="ARBA" id="ARBA00023146"/>
    </source>
</evidence>
<protein>
    <recommendedName>
        <fullName evidence="11">Glycine--tRNA ligase beta subunit</fullName>
        <ecNumber evidence="11">6.1.1.14</ecNumber>
    </recommendedName>
    <alternativeName>
        <fullName evidence="11">Glycyl-tRNA synthetase beta subunit</fullName>
        <shortName evidence="11">GlyRS</shortName>
    </alternativeName>
</protein>
<dbReference type="PRINTS" id="PR01045">
    <property type="entry name" value="TRNASYNTHGB"/>
</dbReference>
<evidence type="ECO:0000259" key="12">
    <source>
        <dbReference type="Pfam" id="PF05746"/>
    </source>
</evidence>
<dbReference type="HAMAP" id="MF_00255">
    <property type="entry name" value="Gly_tRNA_synth_beta"/>
    <property type="match status" value="1"/>
</dbReference>
<dbReference type="OrthoDB" id="9775440at2"/>
<evidence type="ECO:0000256" key="2">
    <source>
        <dbReference type="ARBA" id="ARBA00008226"/>
    </source>
</evidence>
<dbReference type="GO" id="GO:0006420">
    <property type="term" value="P:arginyl-tRNA aminoacylation"/>
    <property type="evidence" value="ECO:0007669"/>
    <property type="project" value="InterPro"/>
</dbReference>
<comment type="subunit">
    <text evidence="3 11">Tetramer of two alpha and two beta subunits.</text>
</comment>
<keyword evidence="9 11" id="KW-0030">Aminoacyl-tRNA synthetase</keyword>
<dbReference type="PROSITE" id="PS50861">
    <property type="entry name" value="AA_TRNA_LIGASE_II_GLYAB"/>
    <property type="match status" value="1"/>
</dbReference>
<keyword evidence="8 11" id="KW-0648">Protein biosynthesis</keyword>
<reference evidence="13 14" key="1">
    <citation type="submission" date="2019-02" db="EMBL/GenBank/DDBJ databases">
        <authorList>
            <person name="Manzano-Marin A."/>
            <person name="Manzano-Marin A."/>
        </authorList>
    </citation>
    <scope>NUCLEOTIDE SEQUENCE [LARGE SCALE GENOMIC DNA]</scope>
    <source>
        <strain evidence="13 14">ErCicurvipes</strain>
    </source>
</reference>
<dbReference type="EMBL" id="LR217713">
    <property type="protein sequence ID" value="VFP81812.1"/>
    <property type="molecule type" value="Genomic_DNA"/>
</dbReference>
<evidence type="ECO:0000313" key="14">
    <source>
        <dbReference type="Proteomes" id="UP000294441"/>
    </source>
</evidence>
<dbReference type="GO" id="GO:0005829">
    <property type="term" value="C:cytosol"/>
    <property type="evidence" value="ECO:0007669"/>
    <property type="project" value="TreeGrafter"/>
</dbReference>
<dbReference type="InterPro" id="IPR006194">
    <property type="entry name" value="Gly-tRNA-synth_heterodimer"/>
</dbReference>
<dbReference type="PANTHER" id="PTHR30075">
    <property type="entry name" value="GLYCYL-TRNA SYNTHETASE"/>
    <property type="match status" value="1"/>
</dbReference>
<feature type="domain" description="DALR anticodon binding" evidence="12">
    <location>
        <begin position="582"/>
        <end position="678"/>
    </location>
</feature>
<sequence>MNNQTFLVEIGTEELPPKTLRSLAESFADNFTNRLNQEGLIHGEIHWFATPRRLALQVEKLGTEKRSYVITKRGPTIQSAFDSNGEPTLAAKGWAKSCGIRVDQADKLITNNGSWLTYCFKKIRPCVQILLPEIIEESLTRIPIPKVMQWNESKVQFIRPIHHVILLLGDTLIETKILGICSTRTTRGHRFMGIPYFNIKHANQYPEILFTLGKVQANYHVRKEFIRKEINKAASIIGGEVILSEELLEEVTSLVEWPVVLTGRFKKNFLQIPNEALVQTMQSHQKYFPIYHQSGELLSYFIFVSNIESKNPEKIISGNEKVLHSRLTDAAFFFHKDRYYRLENYLPYLKNVLFQKNLGTLYDKTQRVKKLAGWIAMQIGGNINKAQRAGLLSKCDLMTKMVCEFTETQGFIGMHYARQDGESEEVAIALKEQYQPRFSGDGLPSSQTSCSLAIADKIDTIVGIFGIGLHPKNDKDPYALRRIALGILRIIIEKKLPLDIHALTNETVRLYENQLINSNTIDDVIHFILGRLRSWYQDKGHRNDTLQAVLARRPFKLVDLDLRINAITQFRFLKQATDLSETNKRISNILAKKTDTLNAKVHRELLIEPEEIQLADQVNNLYSILPLYYADFRYKEALMKIASLNTIINNFFNKVMVNSTNEALRINRLTLLYKLQSLFIEIADISLLQDNF</sequence>
<dbReference type="InterPro" id="IPR015944">
    <property type="entry name" value="Gly-tRNA-synth_bsu"/>
</dbReference>
<evidence type="ECO:0000256" key="7">
    <source>
        <dbReference type="ARBA" id="ARBA00022840"/>
    </source>
</evidence>
<proteinExistence type="inferred from homology"/>